<name>A0ABP8YIL0_9MICO</name>
<evidence type="ECO:0000259" key="1">
    <source>
        <dbReference type="Pfam" id="PF14016"/>
    </source>
</evidence>
<dbReference type="Pfam" id="PF14016">
    <property type="entry name" value="DUF4232"/>
    <property type="match status" value="1"/>
</dbReference>
<keyword evidence="3" id="KW-1185">Reference proteome</keyword>
<organism evidence="2 3">
    <name type="scientific">Pedococcus ginsenosidimutans</name>
    <dbReference type="NCBI Taxonomy" id="490570"/>
    <lineage>
        <taxon>Bacteria</taxon>
        <taxon>Bacillati</taxon>
        <taxon>Actinomycetota</taxon>
        <taxon>Actinomycetes</taxon>
        <taxon>Micrococcales</taxon>
        <taxon>Intrasporangiaceae</taxon>
        <taxon>Pedococcus</taxon>
    </lineage>
</organism>
<evidence type="ECO:0000313" key="2">
    <source>
        <dbReference type="EMBL" id="GAA4727919.1"/>
    </source>
</evidence>
<protein>
    <recommendedName>
        <fullName evidence="1">DUF4232 domain-containing protein</fullName>
    </recommendedName>
</protein>
<dbReference type="RefSeq" id="WP_345504474.1">
    <property type="nucleotide sequence ID" value="NZ_BAABLO010000011.1"/>
</dbReference>
<gene>
    <name evidence="2" type="ORF">GCM10025782_28300</name>
</gene>
<comment type="caution">
    <text evidence="2">The sequence shown here is derived from an EMBL/GenBank/DDBJ whole genome shotgun (WGS) entry which is preliminary data.</text>
</comment>
<sequence length="140" mass="14144">MHRCTAAATTTRAVTQPGSGAAGSFVVELVTKNTGRSACVLQGYPGVSLTAPDTGAQLGAAASRDPGQTASRVQLAPGASATALVRVAQAGNYGPRCHETRAAGFRVYLPGETAAQFAPYAVQACSNTATPLLSVRPFHG</sequence>
<reference evidence="3" key="1">
    <citation type="journal article" date="2019" name="Int. J. Syst. Evol. Microbiol.">
        <title>The Global Catalogue of Microorganisms (GCM) 10K type strain sequencing project: providing services to taxonomists for standard genome sequencing and annotation.</title>
        <authorList>
            <consortium name="The Broad Institute Genomics Platform"/>
            <consortium name="The Broad Institute Genome Sequencing Center for Infectious Disease"/>
            <person name="Wu L."/>
            <person name="Ma J."/>
        </authorList>
    </citation>
    <scope>NUCLEOTIDE SEQUENCE [LARGE SCALE GENOMIC DNA]</scope>
    <source>
        <strain evidence="3">JCM 18961</strain>
    </source>
</reference>
<proteinExistence type="predicted"/>
<evidence type="ECO:0000313" key="3">
    <source>
        <dbReference type="Proteomes" id="UP001500556"/>
    </source>
</evidence>
<dbReference type="Proteomes" id="UP001500556">
    <property type="component" value="Unassembled WGS sequence"/>
</dbReference>
<feature type="domain" description="DUF4232" evidence="1">
    <location>
        <begin position="4"/>
        <end position="138"/>
    </location>
</feature>
<dbReference type="EMBL" id="BAABLO010000011">
    <property type="protein sequence ID" value="GAA4727919.1"/>
    <property type="molecule type" value="Genomic_DNA"/>
</dbReference>
<dbReference type="InterPro" id="IPR025326">
    <property type="entry name" value="DUF4232"/>
</dbReference>
<accession>A0ABP8YIL0</accession>